<gene>
    <name evidence="1" type="ORF">TR69_WS6001001339</name>
</gene>
<organism evidence="1 2">
    <name type="scientific">candidate division WS6 bacterium OLB20</name>
    <dbReference type="NCBI Taxonomy" id="1617426"/>
    <lineage>
        <taxon>Bacteria</taxon>
        <taxon>Candidatus Dojkabacteria</taxon>
    </lineage>
</organism>
<accession>A0A136LWN7</accession>
<reference evidence="1 2" key="1">
    <citation type="submission" date="2015-02" db="EMBL/GenBank/DDBJ databases">
        <title>Improved understanding of the partial-nitritation anammox process through 23 genomes representing the majority of the microbial community.</title>
        <authorList>
            <person name="Speth D.R."/>
            <person name="In T Zandt M."/>
            <person name="Guerrero Cruz S."/>
            <person name="Jetten M.S."/>
            <person name="Dutilh B.E."/>
        </authorList>
    </citation>
    <scope>NUCLEOTIDE SEQUENCE [LARGE SCALE GENOMIC DNA]</scope>
    <source>
        <strain evidence="1">OLB20</strain>
    </source>
</reference>
<dbReference type="AlphaFoldDB" id="A0A136LWN7"/>
<evidence type="ECO:0000313" key="1">
    <source>
        <dbReference type="EMBL" id="KXK26046.1"/>
    </source>
</evidence>
<dbReference type="EMBL" id="JYNZ01000005">
    <property type="protein sequence ID" value="KXK26046.1"/>
    <property type="molecule type" value="Genomic_DNA"/>
</dbReference>
<dbReference type="Proteomes" id="UP000070457">
    <property type="component" value="Unassembled WGS sequence"/>
</dbReference>
<comment type="caution">
    <text evidence="1">The sequence shown here is derived from an EMBL/GenBank/DDBJ whole genome shotgun (WGS) entry which is preliminary data.</text>
</comment>
<proteinExistence type="predicted"/>
<evidence type="ECO:0000313" key="2">
    <source>
        <dbReference type="Proteomes" id="UP000070457"/>
    </source>
</evidence>
<sequence length="55" mass="6128">MAAMVQIPHHAREMPVDWVLLAAETEGMVLPRMAKVELDREQAEVMAGELRNGAQ</sequence>
<name>A0A136LWN7_9BACT</name>
<protein>
    <submittedName>
        <fullName evidence="1">Uncharacterized protein</fullName>
    </submittedName>
</protein>